<organism evidence="2 3">
    <name type="scientific">Paraclostridium ghonii</name>
    <dbReference type="NCBI Taxonomy" id="29358"/>
    <lineage>
        <taxon>Bacteria</taxon>
        <taxon>Bacillati</taxon>
        <taxon>Bacillota</taxon>
        <taxon>Clostridia</taxon>
        <taxon>Peptostreptococcales</taxon>
        <taxon>Peptostreptococcaceae</taxon>
        <taxon>Paraclostridium</taxon>
    </lineage>
</organism>
<proteinExistence type="predicted"/>
<dbReference type="RefSeq" id="WP_307504095.1">
    <property type="nucleotide sequence ID" value="NZ_BAAACE010000014.1"/>
</dbReference>
<evidence type="ECO:0000259" key="1">
    <source>
        <dbReference type="Pfam" id="PF20037"/>
    </source>
</evidence>
<evidence type="ECO:0000313" key="2">
    <source>
        <dbReference type="EMBL" id="MDQ0555927.1"/>
    </source>
</evidence>
<evidence type="ECO:0000313" key="3">
    <source>
        <dbReference type="Proteomes" id="UP001232584"/>
    </source>
</evidence>
<accession>A0ABU0MYD4</accession>
<name>A0ABU0MYD4_9FIRM</name>
<gene>
    <name evidence="2" type="ORF">QOZ92_001040</name>
</gene>
<keyword evidence="3" id="KW-1185">Reference proteome</keyword>
<dbReference type="Pfam" id="PF20037">
    <property type="entry name" value="DUF6440"/>
    <property type="match status" value="1"/>
</dbReference>
<sequence length="64" mass="7090">MSKKDDKRFNTVYEQGGWSHTNKIIVDKKTGVNYLYSGTGNAGGITPLLDKDGKVVVDLDSVWE</sequence>
<dbReference type="EMBL" id="JAUSWG010000003">
    <property type="protein sequence ID" value="MDQ0555927.1"/>
    <property type="molecule type" value="Genomic_DNA"/>
</dbReference>
<feature type="domain" description="DUF6440" evidence="1">
    <location>
        <begin position="8"/>
        <end position="58"/>
    </location>
</feature>
<reference evidence="2 3" key="1">
    <citation type="submission" date="2023-07" db="EMBL/GenBank/DDBJ databases">
        <title>Genomic Encyclopedia of Type Strains, Phase IV (KMG-IV): sequencing the most valuable type-strain genomes for metagenomic binning, comparative biology and taxonomic classification.</title>
        <authorList>
            <person name="Goeker M."/>
        </authorList>
    </citation>
    <scope>NUCLEOTIDE SEQUENCE [LARGE SCALE GENOMIC DNA]</scope>
    <source>
        <strain evidence="2 3">DSM 15049</strain>
    </source>
</reference>
<dbReference type="InterPro" id="IPR045515">
    <property type="entry name" value="DUF6440"/>
</dbReference>
<comment type="caution">
    <text evidence="2">The sequence shown here is derived from an EMBL/GenBank/DDBJ whole genome shotgun (WGS) entry which is preliminary data.</text>
</comment>
<dbReference type="Proteomes" id="UP001232584">
    <property type="component" value="Unassembled WGS sequence"/>
</dbReference>
<protein>
    <recommendedName>
        <fullName evidence="1">DUF6440 domain-containing protein</fullName>
    </recommendedName>
</protein>